<accession>A0A2N6LNY2</accession>
<evidence type="ECO:0000313" key="1">
    <source>
        <dbReference type="EMBL" id="PMB27375.1"/>
    </source>
</evidence>
<reference evidence="1 2" key="1">
    <citation type="submission" date="2017-07" db="EMBL/GenBank/DDBJ databases">
        <title>Genomes of Fischerella (Mastigocladus) sp. strains.</title>
        <authorList>
            <person name="Miller S.R."/>
        </authorList>
    </citation>
    <scope>NUCLEOTIDE SEQUENCE [LARGE SCALE GENOMIC DNA]</scope>
    <source>
        <strain evidence="1 2">CCMEE 5318</strain>
    </source>
</reference>
<dbReference type="Proteomes" id="UP000235081">
    <property type="component" value="Unassembled WGS sequence"/>
</dbReference>
<dbReference type="RefSeq" id="WP_096680202.1">
    <property type="nucleotide sequence ID" value="NZ_NMQE01000037.1"/>
</dbReference>
<name>A0A2N6LNY2_9CYAN</name>
<dbReference type="EMBL" id="NMQE01000037">
    <property type="protein sequence ID" value="PMB27375.1"/>
    <property type="molecule type" value="Genomic_DNA"/>
</dbReference>
<sequence>MTRIDQEFELIRDLFDQGELHPNDAIAAYGWTVSKASRMLDISWKTLETYNPNYNWSAKNRRTPSEVTKQRTYLRVKKLIQAGVLPIYPDKLPQSLQQLIPTVAPTPNELS</sequence>
<proteinExistence type="predicted"/>
<comment type="caution">
    <text evidence="1">The sequence shown here is derived from an EMBL/GenBank/DDBJ whole genome shotgun (WGS) entry which is preliminary data.</text>
</comment>
<gene>
    <name evidence="1" type="ORF">CEN46_01655</name>
</gene>
<organism evidence="1 2">
    <name type="scientific">Fischerella thermalis CCMEE 5318</name>
    <dbReference type="NCBI Taxonomy" id="2019666"/>
    <lineage>
        <taxon>Bacteria</taxon>
        <taxon>Bacillati</taxon>
        <taxon>Cyanobacteriota</taxon>
        <taxon>Cyanophyceae</taxon>
        <taxon>Nostocales</taxon>
        <taxon>Hapalosiphonaceae</taxon>
        <taxon>Fischerella</taxon>
    </lineage>
</organism>
<protein>
    <submittedName>
        <fullName evidence="1">Uncharacterized protein</fullName>
    </submittedName>
</protein>
<evidence type="ECO:0000313" key="2">
    <source>
        <dbReference type="Proteomes" id="UP000235081"/>
    </source>
</evidence>
<dbReference type="AlphaFoldDB" id="A0A2N6LNY2"/>